<reference evidence="5 6" key="1">
    <citation type="submission" date="2019-01" db="EMBL/GenBank/DDBJ databases">
        <title>Sinorhodobacter populi sp. nov. isolated from the symptomatic bark tissue of Populus euramericana canker.</title>
        <authorList>
            <person name="Xu G."/>
        </authorList>
    </citation>
    <scope>NUCLEOTIDE SEQUENCE [LARGE SCALE GENOMIC DNA]</scope>
    <source>
        <strain evidence="5 6">2D-5</strain>
    </source>
</reference>
<dbReference type="NCBIfam" id="NF041492">
    <property type="entry name" value="MobF"/>
    <property type="match status" value="1"/>
</dbReference>
<feature type="region of interest" description="Disordered" evidence="3">
    <location>
        <begin position="1046"/>
        <end position="1140"/>
    </location>
</feature>
<dbReference type="Pfam" id="PF08751">
    <property type="entry name" value="TrwC"/>
    <property type="match status" value="1"/>
</dbReference>
<dbReference type="PANTHER" id="PTHR43788">
    <property type="entry name" value="DNA2/NAM7 HELICASE FAMILY MEMBER"/>
    <property type="match status" value="1"/>
</dbReference>
<dbReference type="InterPro" id="IPR014059">
    <property type="entry name" value="TraI/TrwC_relax"/>
</dbReference>
<dbReference type="Proteomes" id="UP000285710">
    <property type="component" value="Unassembled WGS sequence"/>
</dbReference>
<keyword evidence="6" id="KW-1185">Reference proteome</keyword>
<dbReference type="CDD" id="cd18809">
    <property type="entry name" value="SF1_C_RecD"/>
    <property type="match status" value="1"/>
</dbReference>
<dbReference type="Pfam" id="PF13604">
    <property type="entry name" value="AAA_30"/>
    <property type="match status" value="1"/>
</dbReference>
<reference evidence="5 6" key="2">
    <citation type="submission" date="2019-01" db="EMBL/GenBank/DDBJ databases">
        <authorList>
            <person name="Li Y."/>
        </authorList>
    </citation>
    <scope>NUCLEOTIDE SEQUENCE [LARGE SCALE GENOMIC DNA]</scope>
    <source>
        <strain evidence="5 6">2D-5</strain>
    </source>
</reference>
<dbReference type="RefSeq" id="WP_128270215.1">
    <property type="nucleotide sequence ID" value="NZ_SAUW01000015.1"/>
</dbReference>
<dbReference type="InterPro" id="IPR027417">
    <property type="entry name" value="P-loop_NTPase"/>
</dbReference>
<feature type="domain" description="TrwC relaxase" evidence="4">
    <location>
        <begin position="13"/>
        <end position="302"/>
    </location>
</feature>
<dbReference type="CDD" id="cd17933">
    <property type="entry name" value="DEXSc_RecD-like"/>
    <property type="match status" value="1"/>
</dbReference>
<dbReference type="EMBL" id="SAUW01000015">
    <property type="protein sequence ID" value="RWR09165.1"/>
    <property type="molecule type" value="Genomic_DNA"/>
</dbReference>
<organism evidence="5 6">
    <name type="scientific">Paenirhodobacter populi</name>
    <dbReference type="NCBI Taxonomy" id="2306993"/>
    <lineage>
        <taxon>Bacteria</taxon>
        <taxon>Pseudomonadati</taxon>
        <taxon>Pseudomonadota</taxon>
        <taxon>Alphaproteobacteria</taxon>
        <taxon>Rhodobacterales</taxon>
        <taxon>Rhodobacter group</taxon>
        <taxon>Paenirhodobacter</taxon>
    </lineage>
</organism>
<evidence type="ECO:0000313" key="6">
    <source>
        <dbReference type="Proteomes" id="UP000285710"/>
    </source>
</evidence>
<name>A0A443IQC8_9RHOB</name>
<dbReference type="InterPro" id="IPR050534">
    <property type="entry name" value="Coronavir_polyprotein_1ab"/>
</dbReference>
<protein>
    <submittedName>
        <fullName evidence="5">Conjugative relaxase</fullName>
    </submittedName>
</protein>
<evidence type="ECO:0000256" key="2">
    <source>
        <dbReference type="ARBA" id="ARBA00022840"/>
    </source>
</evidence>
<keyword evidence="1" id="KW-0547">Nucleotide-binding</keyword>
<dbReference type="SUPFAM" id="SSF55464">
    <property type="entry name" value="Origin of replication-binding domain, RBD-like"/>
    <property type="match status" value="1"/>
</dbReference>
<sequence length="1183" mass="129984">MMSLSNVSPGTAASGYYQAEGYYIAGSPEAEAAASWFGKAAEHLADIGWDTFRDRVDDHLFSDMLHGHAPSLERDAEGNWKEGQTLGRWVGGERQHRPGIDLTFSAGKSVSIMALVAGDERILAAHDRAVKDAMAYAESRFIFTRRELNGEIVPVPGQMIAGLFRHDTSRALDPQLHTHAVVQNMVLGEDGKWTALSNEELFRNAKLLGSIYRNSLARGLGELGYMVERQGSDGYVEIRGVPRELMDGFSKRRQQIEAALAERGVERTAANSELAALATRRGKNRGVDRSELRDAWGKEARDLGFSRDDLQAIRDNAVLSKALQLPGVTREGVVTISDEDRAGAIIDFAIRHVSERNAVYSADDLLQTALNRNSDVGPDRLEDAILRKEAEGRLVPVNVHELRETTLKLPRPEGILGTLLNHGAAPYRHEERKKESYFVTLATDRGEKTLWGVGLADAMQRSAAGPGDHIALRVVAGAPVKVRDGEGWKEVTRNSWEVERIDPLPSRQVRVDTEIKSLYSDDATLVAELRVLEEYRRGRQEGGIILPARMRDSGGVKMSGEATLRERLGQTTLTEGQRDAILMGLSPSGRFVGVQGYAGTGKTFMVEQLRSHAERVGYVVEGAAPTNRAVAELEKVLPGSRTIARFKLDADLGRDPSDKSKTILVVDEASMIGTADMRDLMTRANQAAYARVLLLGDIKQLDAVAAGTPFDQLQRAGMPTALMADIQRQRDGALRDAVLHSIRGEVRAAFEKLSHISTPGKDERFTDKVASAWLEQTPADRERTGLIVLTNKIREEVNAAIRERLREEGRIGQTDTRVQSLAPYDFTRAEAAEAASYKVGDIVVPIRDLKAAGLTANALYRVTDTSLRSNTISLRPEAGGATIRIPLAPGGKAASSLVAYDPVERDFAPGDRVKFAITDRASDVANGARGTISRIGGGQVEVRLEDGKRALLPLDSIAARGLDHAYAATAHDFQGATVDRIIVAMMARERLSTQKSFYVGLSRARDLAMLITTNAGELADRIEKQTGERPAALDAYEQRLRDELEAAEKQHSRDGQREQNRAPEEQERDSSPDRHGANARDRQSAEPPSRQTDATPERLHAAPPFRRTADVPDRQNATQPDRQPAATPDRQPARDPGNAEEILREQLAALKQADRPPERNDREVARTIHEIEQMQKVKEGPIR</sequence>
<evidence type="ECO:0000259" key="4">
    <source>
        <dbReference type="Pfam" id="PF08751"/>
    </source>
</evidence>
<dbReference type="PANTHER" id="PTHR43788:SF6">
    <property type="entry name" value="DNA HELICASE B"/>
    <property type="match status" value="1"/>
</dbReference>
<dbReference type="Gene3D" id="3.40.50.300">
    <property type="entry name" value="P-loop containing nucleotide triphosphate hydrolases"/>
    <property type="match status" value="2"/>
</dbReference>
<evidence type="ECO:0000256" key="3">
    <source>
        <dbReference type="SAM" id="MobiDB-lite"/>
    </source>
</evidence>
<evidence type="ECO:0000256" key="1">
    <source>
        <dbReference type="ARBA" id="ARBA00022741"/>
    </source>
</evidence>
<proteinExistence type="predicted"/>
<dbReference type="InterPro" id="IPR014862">
    <property type="entry name" value="TrwC"/>
</dbReference>
<keyword evidence="2" id="KW-0067">ATP-binding</keyword>
<dbReference type="SUPFAM" id="SSF52540">
    <property type="entry name" value="P-loop containing nucleoside triphosphate hydrolases"/>
    <property type="match status" value="2"/>
</dbReference>
<gene>
    <name evidence="5" type="ORF">D2T33_14285</name>
</gene>
<dbReference type="AlphaFoldDB" id="A0A443IQC8"/>
<dbReference type="NCBIfam" id="TIGR02686">
    <property type="entry name" value="relax_trwC"/>
    <property type="match status" value="1"/>
</dbReference>
<comment type="caution">
    <text evidence="5">The sequence shown here is derived from an EMBL/GenBank/DDBJ whole genome shotgun (WGS) entry which is preliminary data.</text>
</comment>
<dbReference type="GO" id="GO:0005524">
    <property type="term" value="F:ATP binding"/>
    <property type="evidence" value="ECO:0007669"/>
    <property type="project" value="UniProtKB-KW"/>
</dbReference>
<evidence type="ECO:0000313" key="5">
    <source>
        <dbReference type="EMBL" id="RWR09165.1"/>
    </source>
</evidence>
<feature type="compositionally biased region" description="Basic and acidic residues" evidence="3">
    <location>
        <begin position="1046"/>
        <end position="1084"/>
    </location>
</feature>
<dbReference type="GO" id="GO:0003678">
    <property type="term" value="F:DNA helicase activity"/>
    <property type="evidence" value="ECO:0007669"/>
    <property type="project" value="UniProtKB-ARBA"/>
</dbReference>
<accession>A0A443IQC8</accession>